<keyword evidence="5" id="KW-1185">Reference proteome</keyword>
<organism evidence="4 5">
    <name type="scientific">Purpureocillium takamizusanense</name>
    <dbReference type="NCBI Taxonomy" id="2060973"/>
    <lineage>
        <taxon>Eukaryota</taxon>
        <taxon>Fungi</taxon>
        <taxon>Dikarya</taxon>
        <taxon>Ascomycota</taxon>
        <taxon>Pezizomycotina</taxon>
        <taxon>Sordariomycetes</taxon>
        <taxon>Hypocreomycetidae</taxon>
        <taxon>Hypocreales</taxon>
        <taxon>Ophiocordycipitaceae</taxon>
        <taxon>Purpureocillium</taxon>
    </lineage>
</organism>
<dbReference type="Gene3D" id="3.40.630.30">
    <property type="match status" value="1"/>
</dbReference>
<gene>
    <name evidence="4" type="ORF">JDV02_007731</name>
</gene>
<dbReference type="GO" id="GO:0016747">
    <property type="term" value="F:acyltransferase activity, transferring groups other than amino-acyl groups"/>
    <property type="evidence" value="ECO:0007669"/>
    <property type="project" value="InterPro"/>
</dbReference>
<dbReference type="InterPro" id="IPR016181">
    <property type="entry name" value="Acyl_CoA_acyltransferase"/>
</dbReference>
<evidence type="ECO:0000259" key="3">
    <source>
        <dbReference type="PROSITE" id="PS51186"/>
    </source>
</evidence>
<protein>
    <recommendedName>
        <fullName evidence="3">N-acetyltransferase domain-containing protein</fullName>
    </recommendedName>
</protein>
<dbReference type="KEGG" id="ptkz:JDV02_007731"/>
<accession>A0A9Q8QL91</accession>
<dbReference type="Proteomes" id="UP000829364">
    <property type="component" value="Chromosome 7"/>
</dbReference>
<proteinExistence type="predicted"/>
<dbReference type="PROSITE" id="PS51186">
    <property type="entry name" value="GNAT"/>
    <property type="match status" value="1"/>
</dbReference>
<feature type="domain" description="N-acetyltransferase" evidence="3">
    <location>
        <begin position="39"/>
        <end position="197"/>
    </location>
</feature>
<dbReference type="OrthoDB" id="41532at2759"/>
<evidence type="ECO:0000256" key="2">
    <source>
        <dbReference type="ARBA" id="ARBA00023315"/>
    </source>
</evidence>
<dbReference type="PANTHER" id="PTHR43877">
    <property type="entry name" value="AMINOALKYLPHOSPHONATE N-ACETYLTRANSFERASE-RELATED-RELATED"/>
    <property type="match status" value="1"/>
</dbReference>
<dbReference type="AlphaFoldDB" id="A0A9Q8QL91"/>
<dbReference type="EMBL" id="CP086360">
    <property type="protein sequence ID" value="UNI21775.1"/>
    <property type="molecule type" value="Genomic_DNA"/>
</dbReference>
<keyword evidence="2" id="KW-0012">Acyltransferase</keyword>
<dbReference type="PANTHER" id="PTHR43877:SF2">
    <property type="entry name" value="AMINOALKYLPHOSPHONATE N-ACETYLTRANSFERASE-RELATED"/>
    <property type="match status" value="1"/>
</dbReference>
<dbReference type="GeneID" id="72069679"/>
<evidence type="ECO:0000313" key="5">
    <source>
        <dbReference type="Proteomes" id="UP000829364"/>
    </source>
</evidence>
<keyword evidence="1" id="KW-0808">Transferase</keyword>
<dbReference type="InterPro" id="IPR000182">
    <property type="entry name" value="GNAT_dom"/>
</dbReference>
<dbReference type="SUPFAM" id="SSF55729">
    <property type="entry name" value="Acyl-CoA N-acyltransferases (Nat)"/>
    <property type="match status" value="1"/>
</dbReference>
<evidence type="ECO:0000313" key="4">
    <source>
        <dbReference type="EMBL" id="UNI21775.1"/>
    </source>
</evidence>
<dbReference type="Pfam" id="PF00583">
    <property type="entry name" value="Acetyltransf_1"/>
    <property type="match status" value="1"/>
</dbReference>
<name>A0A9Q8QL91_9HYPO</name>
<dbReference type="CDD" id="cd04301">
    <property type="entry name" value="NAT_SF"/>
    <property type="match status" value="1"/>
</dbReference>
<sequence>MAQPGTVVLPFDPKAHAHLTPYLAAIHASCITQDRAIATFLPPLSHEKLLSWWKERIAEVHDGKRHIWILVSQGPQDDPSVTAAAAAATGRPRGPEVMGVVMLATPDSETEPFRGAVEKLLMHKSWRSKGGATALVAALEADAAKLGRTTLVLDTETGSPAEALFRKLGYTELGKIPKYGLSPTGELKDGTFFYKQL</sequence>
<evidence type="ECO:0000256" key="1">
    <source>
        <dbReference type="ARBA" id="ARBA00022679"/>
    </source>
</evidence>
<dbReference type="InterPro" id="IPR050832">
    <property type="entry name" value="Bact_Acetyltransf"/>
</dbReference>
<dbReference type="RefSeq" id="XP_047845256.1">
    <property type="nucleotide sequence ID" value="XM_047989257.1"/>
</dbReference>
<reference evidence="4" key="1">
    <citation type="submission" date="2021-11" db="EMBL/GenBank/DDBJ databases">
        <title>Purpureocillium_takamizusanense_genome.</title>
        <authorList>
            <person name="Nguyen N.-H."/>
        </authorList>
    </citation>
    <scope>NUCLEOTIDE SEQUENCE</scope>
    <source>
        <strain evidence="4">PT3</strain>
    </source>
</reference>